<feature type="transmembrane region" description="Helical" evidence="1">
    <location>
        <begin position="51"/>
        <end position="75"/>
    </location>
</feature>
<organism evidence="2 3">
    <name type="scientific">Parasponia andersonii</name>
    <name type="common">Sponia andersonii</name>
    <dbReference type="NCBI Taxonomy" id="3476"/>
    <lineage>
        <taxon>Eukaryota</taxon>
        <taxon>Viridiplantae</taxon>
        <taxon>Streptophyta</taxon>
        <taxon>Embryophyta</taxon>
        <taxon>Tracheophyta</taxon>
        <taxon>Spermatophyta</taxon>
        <taxon>Magnoliopsida</taxon>
        <taxon>eudicotyledons</taxon>
        <taxon>Gunneridae</taxon>
        <taxon>Pentapetalae</taxon>
        <taxon>rosids</taxon>
        <taxon>fabids</taxon>
        <taxon>Rosales</taxon>
        <taxon>Cannabaceae</taxon>
        <taxon>Parasponia</taxon>
    </lineage>
</organism>
<keyword evidence="3" id="KW-1185">Reference proteome</keyword>
<dbReference type="OrthoDB" id="1919622at2759"/>
<proteinExistence type="predicted"/>
<accession>A0A2P5CR31</accession>
<dbReference type="PANTHER" id="PTHR33597">
    <property type="entry name" value="OS02G0760400 PROTEIN"/>
    <property type="match status" value="1"/>
</dbReference>
<name>A0A2P5CR31_PARAD</name>
<sequence length="188" mass="21606">MAIGLVRSFRTKRGVNYRKYFKNYYNKSSFGAGLIGLYGPKQPKYSRAYKLLARFMFLTILLAMVSFGTGSNLFMRLPSSILDGTTPWASPSSPTSQFMERKIRLNGVVAFQLKEEEHHYMTQKPSNYEIVYLRRFNKESNSTTTHVAMRKTGHMSDGRRRLLGFGADEQATKKAALEKLKHVLLCWK</sequence>
<keyword evidence="1" id="KW-0472">Membrane</keyword>
<evidence type="ECO:0008006" key="4">
    <source>
        <dbReference type="Google" id="ProtNLM"/>
    </source>
</evidence>
<keyword evidence="1" id="KW-1133">Transmembrane helix</keyword>
<gene>
    <name evidence="2" type="ORF">PanWU01x14_131360</name>
</gene>
<reference evidence="3" key="1">
    <citation type="submission" date="2016-06" db="EMBL/GenBank/DDBJ databases">
        <title>Parallel loss of symbiosis genes in relatives of nitrogen-fixing non-legume Parasponia.</title>
        <authorList>
            <person name="Van Velzen R."/>
            <person name="Holmer R."/>
            <person name="Bu F."/>
            <person name="Rutten L."/>
            <person name="Van Zeijl A."/>
            <person name="Liu W."/>
            <person name="Santuari L."/>
            <person name="Cao Q."/>
            <person name="Sharma T."/>
            <person name="Shen D."/>
            <person name="Roswanjaya Y."/>
            <person name="Wardhani T."/>
            <person name="Kalhor M.S."/>
            <person name="Jansen J."/>
            <person name="Van den Hoogen J."/>
            <person name="Gungor B."/>
            <person name="Hartog M."/>
            <person name="Hontelez J."/>
            <person name="Verver J."/>
            <person name="Yang W.-C."/>
            <person name="Schijlen E."/>
            <person name="Repin R."/>
            <person name="Schilthuizen M."/>
            <person name="Schranz E."/>
            <person name="Heidstra R."/>
            <person name="Miyata K."/>
            <person name="Fedorova E."/>
            <person name="Kohlen W."/>
            <person name="Bisseling T."/>
            <person name="Smit S."/>
            <person name="Geurts R."/>
        </authorList>
    </citation>
    <scope>NUCLEOTIDE SEQUENCE [LARGE SCALE GENOMIC DNA]</scope>
    <source>
        <strain evidence="3">cv. WU1-14</strain>
    </source>
</reference>
<keyword evidence="1" id="KW-0812">Transmembrane</keyword>
<protein>
    <recommendedName>
        <fullName evidence="4">Transmembrane protein</fullName>
    </recommendedName>
</protein>
<dbReference type="PANTHER" id="PTHR33597:SF11">
    <property type="entry name" value="OS07G0620600 PROTEIN"/>
    <property type="match status" value="1"/>
</dbReference>
<dbReference type="AlphaFoldDB" id="A0A2P5CR31"/>
<dbReference type="EMBL" id="JXTB01000104">
    <property type="protein sequence ID" value="PON63472.1"/>
    <property type="molecule type" value="Genomic_DNA"/>
</dbReference>
<evidence type="ECO:0000313" key="3">
    <source>
        <dbReference type="Proteomes" id="UP000237105"/>
    </source>
</evidence>
<evidence type="ECO:0000313" key="2">
    <source>
        <dbReference type="EMBL" id="PON63472.1"/>
    </source>
</evidence>
<comment type="caution">
    <text evidence="2">The sequence shown here is derived from an EMBL/GenBank/DDBJ whole genome shotgun (WGS) entry which is preliminary data.</text>
</comment>
<evidence type="ECO:0000256" key="1">
    <source>
        <dbReference type="SAM" id="Phobius"/>
    </source>
</evidence>
<dbReference type="Proteomes" id="UP000237105">
    <property type="component" value="Unassembled WGS sequence"/>
</dbReference>